<accession>A0AAV8SXD8</accession>
<gene>
    <name evidence="1" type="ORF">K2173_000500</name>
</gene>
<protein>
    <submittedName>
        <fullName evidence="1">Uncharacterized protein</fullName>
    </submittedName>
</protein>
<organism evidence="1 2">
    <name type="scientific">Erythroxylum novogranatense</name>
    <dbReference type="NCBI Taxonomy" id="1862640"/>
    <lineage>
        <taxon>Eukaryota</taxon>
        <taxon>Viridiplantae</taxon>
        <taxon>Streptophyta</taxon>
        <taxon>Embryophyta</taxon>
        <taxon>Tracheophyta</taxon>
        <taxon>Spermatophyta</taxon>
        <taxon>Magnoliopsida</taxon>
        <taxon>eudicotyledons</taxon>
        <taxon>Gunneridae</taxon>
        <taxon>Pentapetalae</taxon>
        <taxon>rosids</taxon>
        <taxon>fabids</taxon>
        <taxon>Malpighiales</taxon>
        <taxon>Erythroxylaceae</taxon>
        <taxon>Erythroxylum</taxon>
    </lineage>
</organism>
<name>A0AAV8SXD8_9ROSI</name>
<keyword evidence="2" id="KW-1185">Reference proteome</keyword>
<dbReference type="EMBL" id="JAIWQS010000007">
    <property type="protein sequence ID" value="KAJ8758779.1"/>
    <property type="molecule type" value="Genomic_DNA"/>
</dbReference>
<reference evidence="1 2" key="1">
    <citation type="submission" date="2021-09" db="EMBL/GenBank/DDBJ databases">
        <title>Genomic insights and catalytic innovation underlie evolution of tropane alkaloids biosynthesis.</title>
        <authorList>
            <person name="Wang Y.-J."/>
            <person name="Tian T."/>
            <person name="Huang J.-P."/>
            <person name="Huang S.-X."/>
        </authorList>
    </citation>
    <scope>NUCLEOTIDE SEQUENCE [LARGE SCALE GENOMIC DNA]</scope>
    <source>
        <strain evidence="1">KIB-2018</strain>
        <tissue evidence="1">Leaf</tissue>
    </source>
</reference>
<sequence length="96" mass="11396">MQGWSKDQAQVNRSVYFGPWFRPGYEIHIRIVLYSPQHSTIHPQTKTKFALDLREHNASNIHTPNFFFFFFSSTERLTPTPLTTRSRPNQEVTKVW</sequence>
<dbReference type="Proteomes" id="UP001159364">
    <property type="component" value="Linkage Group LG07"/>
</dbReference>
<evidence type="ECO:0000313" key="2">
    <source>
        <dbReference type="Proteomes" id="UP001159364"/>
    </source>
</evidence>
<comment type="caution">
    <text evidence="1">The sequence shown here is derived from an EMBL/GenBank/DDBJ whole genome shotgun (WGS) entry which is preliminary data.</text>
</comment>
<evidence type="ECO:0000313" key="1">
    <source>
        <dbReference type="EMBL" id="KAJ8758779.1"/>
    </source>
</evidence>
<dbReference type="AlphaFoldDB" id="A0AAV8SXD8"/>
<proteinExistence type="predicted"/>